<evidence type="ECO:0000256" key="13">
    <source>
        <dbReference type="SAM" id="Phobius"/>
    </source>
</evidence>
<feature type="domain" description="HAMP" evidence="17">
    <location>
        <begin position="345"/>
        <end position="392"/>
    </location>
</feature>
<dbReference type="PANTHER" id="PTHR42878:SF15">
    <property type="entry name" value="BACTERIOPHYTOCHROME"/>
    <property type="match status" value="1"/>
</dbReference>
<dbReference type="Pfam" id="PF13426">
    <property type="entry name" value="PAS_9"/>
    <property type="match status" value="1"/>
</dbReference>
<dbReference type="InterPro" id="IPR035965">
    <property type="entry name" value="PAS-like_dom_sf"/>
</dbReference>
<keyword evidence="5" id="KW-0597">Phosphoprotein</keyword>
<evidence type="ECO:0000256" key="11">
    <source>
        <dbReference type="ARBA" id="ARBA00023136"/>
    </source>
</evidence>
<feature type="transmembrane region" description="Helical" evidence="13">
    <location>
        <begin position="318"/>
        <end position="344"/>
    </location>
</feature>
<evidence type="ECO:0000259" key="15">
    <source>
        <dbReference type="PROSITE" id="PS50112"/>
    </source>
</evidence>
<dbReference type="NCBIfam" id="TIGR00229">
    <property type="entry name" value="sensory_box"/>
    <property type="match status" value="1"/>
</dbReference>
<dbReference type="GO" id="GO:0000156">
    <property type="term" value="F:phosphorelay response regulator activity"/>
    <property type="evidence" value="ECO:0007669"/>
    <property type="project" value="TreeGrafter"/>
</dbReference>
<comment type="catalytic activity">
    <reaction evidence="1">
        <text>ATP + protein L-histidine = ADP + protein N-phospho-L-histidine.</text>
        <dbReference type="EC" id="2.7.13.3"/>
    </reaction>
</comment>
<dbReference type="Pfam" id="PF00989">
    <property type="entry name" value="PAS"/>
    <property type="match status" value="1"/>
</dbReference>
<dbReference type="AlphaFoldDB" id="A0A2V2NJY4"/>
<dbReference type="InterPro" id="IPR050351">
    <property type="entry name" value="BphY/WalK/GraS-like"/>
</dbReference>
<evidence type="ECO:0000256" key="7">
    <source>
        <dbReference type="ARBA" id="ARBA00022741"/>
    </source>
</evidence>
<evidence type="ECO:0000313" key="19">
    <source>
        <dbReference type="Proteomes" id="UP000245934"/>
    </source>
</evidence>
<dbReference type="Gene3D" id="3.30.565.10">
    <property type="entry name" value="Histidine kinase-like ATPase, C-terminal domain"/>
    <property type="match status" value="1"/>
</dbReference>
<dbReference type="SUPFAM" id="SSF47384">
    <property type="entry name" value="Homodimeric domain of signal transducing histidine kinase"/>
    <property type="match status" value="1"/>
</dbReference>
<evidence type="ECO:0000256" key="12">
    <source>
        <dbReference type="SAM" id="Coils"/>
    </source>
</evidence>
<keyword evidence="11 13" id="KW-0472">Membrane</keyword>
<dbReference type="GO" id="GO:0030295">
    <property type="term" value="F:protein kinase activator activity"/>
    <property type="evidence" value="ECO:0007669"/>
    <property type="project" value="TreeGrafter"/>
</dbReference>
<dbReference type="PRINTS" id="PR00344">
    <property type="entry name" value="BCTRLSENSOR"/>
</dbReference>
<dbReference type="InterPro" id="IPR000700">
    <property type="entry name" value="PAS-assoc_C"/>
</dbReference>
<evidence type="ECO:0000256" key="4">
    <source>
        <dbReference type="ARBA" id="ARBA00022475"/>
    </source>
</evidence>
<dbReference type="GO" id="GO:0005524">
    <property type="term" value="F:ATP binding"/>
    <property type="evidence" value="ECO:0007669"/>
    <property type="project" value="UniProtKB-KW"/>
</dbReference>
<keyword evidence="7" id="KW-0547">Nucleotide-binding</keyword>
<feature type="coiled-coil region" evidence="12">
    <location>
        <begin position="384"/>
        <end position="442"/>
    </location>
</feature>
<evidence type="ECO:0000256" key="1">
    <source>
        <dbReference type="ARBA" id="ARBA00000085"/>
    </source>
</evidence>
<dbReference type="GO" id="GO:0007234">
    <property type="term" value="P:osmosensory signaling via phosphorelay pathway"/>
    <property type="evidence" value="ECO:0007669"/>
    <property type="project" value="TreeGrafter"/>
</dbReference>
<dbReference type="PANTHER" id="PTHR42878">
    <property type="entry name" value="TWO-COMPONENT HISTIDINE KINASE"/>
    <property type="match status" value="1"/>
</dbReference>
<dbReference type="SUPFAM" id="SSF55785">
    <property type="entry name" value="PYP-like sensor domain (PAS domain)"/>
    <property type="match status" value="2"/>
</dbReference>
<comment type="subcellular location">
    <subcellularLocation>
        <location evidence="2">Cell membrane</location>
    </subcellularLocation>
</comment>
<dbReference type="OrthoDB" id="342253at2157"/>
<keyword evidence="8" id="KW-0418">Kinase</keyword>
<dbReference type="GO" id="GO:0000155">
    <property type="term" value="F:phosphorelay sensor kinase activity"/>
    <property type="evidence" value="ECO:0007669"/>
    <property type="project" value="InterPro"/>
</dbReference>
<evidence type="ECO:0000256" key="5">
    <source>
        <dbReference type="ARBA" id="ARBA00022553"/>
    </source>
</evidence>
<dbReference type="Pfam" id="PF00512">
    <property type="entry name" value="HisKA"/>
    <property type="match status" value="1"/>
</dbReference>
<dbReference type="InterPro" id="IPR003594">
    <property type="entry name" value="HATPase_dom"/>
</dbReference>
<dbReference type="Gene3D" id="6.10.340.10">
    <property type="match status" value="1"/>
</dbReference>
<dbReference type="PROSITE" id="PS50112">
    <property type="entry name" value="PAS"/>
    <property type="match status" value="1"/>
</dbReference>
<feature type="transmembrane region" description="Helical" evidence="13">
    <location>
        <begin position="17"/>
        <end position="38"/>
    </location>
</feature>
<dbReference type="InterPro" id="IPR003660">
    <property type="entry name" value="HAMP_dom"/>
</dbReference>
<proteinExistence type="predicted"/>
<dbReference type="PROSITE" id="PS50113">
    <property type="entry name" value="PAC"/>
    <property type="match status" value="1"/>
</dbReference>
<evidence type="ECO:0000259" key="17">
    <source>
        <dbReference type="PROSITE" id="PS50885"/>
    </source>
</evidence>
<keyword evidence="9" id="KW-0067">ATP-binding</keyword>
<keyword evidence="19" id="KW-1185">Reference proteome</keyword>
<dbReference type="SMART" id="SM00387">
    <property type="entry name" value="HATPase_c"/>
    <property type="match status" value="1"/>
</dbReference>
<evidence type="ECO:0000313" key="18">
    <source>
        <dbReference type="EMBL" id="PWR75653.1"/>
    </source>
</evidence>
<feature type="domain" description="PAS" evidence="15">
    <location>
        <begin position="432"/>
        <end position="476"/>
    </location>
</feature>
<dbReference type="CDD" id="cd00082">
    <property type="entry name" value="HisKA"/>
    <property type="match status" value="1"/>
</dbReference>
<dbReference type="FunFam" id="3.30.565.10:FF:000023">
    <property type="entry name" value="PAS domain-containing sensor histidine kinase"/>
    <property type="match status" value="1"/>
</dbReference>
<evidence type="ECO:0000256" key="2">
    <source>
        <dbReference type="ARBA" id="ARBA00004236"/>
    </source>
</evidence>
<evidence type="ECO:0000259" key="16">
    <source>
        <dbReference type="PROSITE" id="PS50113"/>
    </source>
</evidence>
<accession>A0A2V2NJY4</accession>
<dbReference type="InterPro" id="IPR003661">
    <property type="entry name" value="HisK_dim/P_dom"/>
</dbReference>
<keyword evidence="12" id="KW-0175">Coiled coil</keyword>
<gene>
    <name evidence="18" type="ORF">DLD82_03460</name>
</gene>
<dbReference type="InterPro" id="IPR000014">
    <property type="entry name" value="PAS"/>
</dbReference>
<dbReference type="InterPro" id="IPR005467">
    <property type="entry name" value="His_kinase_dom"/>
</dbReference>
<keyword evidence="4" id="KW-1003">Cell membrane</keyword>
<organism evidence="18 19">
    <name type="scientific">Methanospirillum stamsii</name>
    <dbReference type="NCBI Taxonomy" id="1277351"/>
    <lineage>
        <taxon>Archaea</taxon>
        <taxon>Methanobacteriati</taxon>
        <taxon>Methanobacteriota</taxon>
        <taxon>Stenosarchaea group</taxon>
        <taxon>Methanomicrobia</taxon>
        <taxon>Methanomicrobiales</taxon>
        <taxon>Methanospirillaceae</taxon>
        <taxon>Methanospirillum</taxon>
    </lineage>
</organism>
<dbReference type="GO" id="GO:0006355">
    <property type="term" value="P:regulation of DNA-templated transcription"/>
    <property type="evidence" value="ECO:0007669"/>
    <property type="project" value="InterPro"/>
</dbReference>
<evidence type="ECO:0000256" key="9">
    <source>
        <dbReference type="ARBA" id="ARBA00022840"/>
    </source>
</evidence>
<protein>
    <recommendedName>
        <fullName evidence="3">histidine kinase</fullName>
        <ecNumber evidence="3">2.7.13.3</ecNumber>
    </recommendedName>
</protein>
<evidence type="ECO:0000256" key="10">
    <source>
        <dbReference type="ARBA" id="ARBA00023012"/>
    </source>
</evidence>
<keyword evidence="10" id="KW-0902">Two-component regulatory system</keyword>
<dbReference type="Pfam" id="PF02518">
    <property type="entry name" value="HATPase_c"/>
    <property type="match status" value="1"/>
</dbReference>
<name>A0A2V2NJY4_9EURY</name>
<dbReference type="GO" id="GO:0005886">
    <property type="term" value="C:plasma membrane"/>
    <property type="evidence" value="ECO:0007669"/>
    <property type="project" value="UniProtKB-SubCell"/>
</dbReference>
<dbReference type="InterPro" id="IPR036890">
    <property type="entry name" value="HATPase_C_sf"/>
</dbReference>
<evidence type="ECO:0000259" key="14">
    <source>
        <dbReference type="PROSITE" id="PS50109"/>
    </source>
</evidence>
<reference evidence="18 19" key="1">
    <citation type="submission" date="2018-05" db="EMBL/GenBank/DDBJ databases">
        <title>Draft genome of Methanospirillum stamsii Pt1.</title>
        <authorList>
            <person name="Dueholm M.S."/>
            <person name="Nielsen P.H."/>
            <person name="Bakmann L.F."/>
            <person name="Otzen D.E."/>
        </authorList>
    </citation>
    <scope>NUCLEOTIDE SEQUENCE [LARGE SCALE GENOMIC DNA]</scope>
    <source>
        <strain evidence="18 19">Pt1</strain>
    </source>
</reference>
<dbReference type="Gene3D" id="1.10.287.130">
    <property type="match status" value="1"/>
</dbReference>
<evidence type="ECO:0000256" key="6">
    <source>
        <dbReference type="ARBA" id="ARBA00022679"/>
    </source>
</evidence>
<dbReference type="SMART" id="SM00091">
    <property type="entry name" value="PAS"/>
    <property type="match status" value="1"/>
</dbReference>
<keyword evidence="13" id="KW-1133">Transmembrane helix</keyword>
<evidence type="ECO:0000256" key="3">
    <source>
        <dbReference type="ARBA" id="ARBA00012438"/>
    </source>
</evidence>
<dbReference type="PROSITE" id="PS50109">
    <property type="entry name" value="HIS_KIN"/>
    <property type="match status" value="1"/>
</dbReference>
<sequence length="929" mass="107475">MKTRHFFIDRSSLISRFTALLLVILIISIISITTLWYIDEKNRIEKQFVLEQNHTEQIMHKSVRWIDAGIMLYDYSFEPALKNAMNIFLESYESSNRDVRKMNISQLQQTFNASFGGTWDLYIINADGIVEKTTFPQDIGLDFSKYPTFFKTLSRIRENNEYVVDRTVKGFAKDAPSRKFAYQGTPDGRYILEISRNFQKFIPHESEISYAELLNSLPQLHIDIKSVELYNNKGEMVSEWNDQGVPENISHDIQKNIISLLAKKENTYIDDDKNNTKYSYLYLPIYDTTHPSSPMMNLEARVVYSTERIKKEIVETTLIYIIILFITLLAAFVIVWKTFIFFSYPVKNLISDINQITKGDLDHHIRKSNIQELEQIELSINSLVITLKDKILTLRKQEEQLQEELKNRQKAEEHIRDLLTEVQEKERQVQESEKRYRSVVETQKEFICRFSPDGTHLFVNDAYCRFFGKNPDEILGSLFTPDIPKEEKGDVARHFASLTPEHPMHLNEHHIILPDGSVRFVQWIDQAIFSKEGIITEYQSVGRDLTELKRLEKSLHASDALYRMTVNAMEDGVFVTNRDHTIIICNEWRKGRETGLHTITNNPVGKNLFEILIHMTEKDHQDYELVFSEGKMIVSEDIIEKENPVFIETRKIPIISDEPVSTVVTIIRDITAQKEAEIALTQLNQNLEQVVEQRTADLKASLDEMDAFAYSVSHDLRAPVRAIDGFSHLLLMKTDGDSNEECKYLISRIREGVMTMDRLIQDLLRFSRTARQPLQVMSIDMSGLVKSVITELTSQPGMKDISVTIENLHPAKGDVGLIRQVWYNLISNSIKFTSEQQTPVITIGSYEKEKEIIYYIKDQGIGFDMQYADKVFEVFSRLDPTQDIEGTGVGLALVKRIILRHHGRIWVQSGEGRGTTFYFTLQGKDGTDR</sequence>
<dbReference type="InterPro" id="IPR004358">
    <property type="entry name" value="Sig_transdc_His_kin-like_C"/>
</dbReference>
<evidence type="ECO:0000256" key="8">
    <source>
        <dbReference type="ARBA" id="ARBA00022777"/>
    </source>
</evidence>
<keyword evidence="6" id="KW-0808">Transferase</keyword>
<dbReference type="InterPro" id="IPR036097">
    <property type="entry name" value="HisK_dim/P_sf"/>
</dbReference>
<feature type="domain" description="Histidine kinase" evidence="14">
    <location>
        <begin position="711"/>
        <end position="925"/>
    </location>
</feature>
<dbReference type="RefSeq" id="WP_109939718.1">
    <property type="nucleotide sequence ID" value="NZ_CP176366.1"/>
</dbReference>
<comment type="caution">
    <text evidence="18">The sequence shown here is derived from an EMBL/GenBank/DDBJ whole genome shotgun (WGS) entry which is preliminary data.</text>
</comment>
<dbReference type="EC" id="2.7.13.3" evidence="3"/>
<dbReference type="CDD" id="cd00130">
    <property type="entry name" value="PAS"/>
    <property type="match status" value="1"/>
</dbReference>
<dbReference type="InterPro" id="IPR013767">
    <property type="entry name" value="PAS_fold"/>
</dbReference>
<keyword evidence="13" id="KW-0812">Transmembrane</keyword>
<dbReference type="SUPFAM" id="SSF55874">
    <property type="entry name" value="ATPase domain of HSP90 chaperone/DNA topoisomerase II/histidine kinase"/>
    <property type="match status" value="1"/>
</dbReference>
<dbReference type="GeneID" id="97609418"/>
<dbReference type="SMART" id="SM00388">
    <property type="entry name" value="HisKA"/>
    <property type="match status" value="1"/>
</dbReference>
<dbReference type="Proteomes" id="UP000245934">
    <property type="component" value="Unassembled WGS sequence"/>
</dbReference>
<dbReference type="EMBL" id="QGMZ01000008">
    <property type="protein sequence ID" value="PWR75653.1"/>
    <property type="molecule type" value="Genomic_DNA"/>
</dbReference>
<dbReference type="Gene3D" id="3.30.450.20">
    <property type="entry name" value="PAS domain"/>
    <property type="match status" value="2"/>
</dbReference>
<feature type="domain" description="PAC" evidence="16">
    <location>
        <begin position="505"/>
        <end position="557"/>
    </location>
</feature>
<dbReference type="PROSITE" id="PS50885">
    <property type="entry name" value="HAMP"/>
    <property type="match status" value="1"/>
</dbReference>